<dbReference type="EMBL" id="BJCL01000031">
    <property type="protein sequence ID" value="GCL66288.1"/>
    <property type="molecule type" value="Genomic_DNA"/>
</dbReference>
<dbReference type="Proteomes" id="UP000301751">
    <property type="component" value="Unassembled WGS sequence"/>
</dbReference>
<accession>A0A480B5D2</accession>
<gene>
    <name evidence="1" type="ORF">AQPW35_53690</name>
</gene>
<organism evidence="1 2">
    <name type="scientific">Pseudaquabacterium pictum</name>
    <dbReference type="NCBI Taxonomy" id="2315236"/>
    <lineage>
        <taxon>Bacteria</taxon>
        <taxon>Pseudomonadati</taxon>
        <taxon>Pseudomonadota</taxon>
        <taxon>Betaproteobacteria</taxon>
        <taxon>Burkholderiales</taxon>
        <taxon>Sphaerotilaceae</taxon>
        <taxon>Pseudaquabacterium</taxon>
    </lineage>
</organism>
<protein>
    <recommendedName>
        <fullName evidence="3">DUF465 domain-containing protein</fullName>
    </recommendedName>
</protein>
<dbReference type="Gene3D" id="6.10.280.50">
    <property type="match status" value="1"/>
</dbReference>
<keyword evidence="2" id="KW-1185">Reference proteome</keyword>
<proteinExistence type="predicted"/>
<comment type="caution">
    <text evidence="1">The sequence shown here is derived from an EMBL/GenBank/DDBJ whole genome shotgun (WGS) entry which is preliminary data.</text>
</comment>
<name>A0A480B5D2_9BURK</name>
<evidence type="ECO:0000313" key="2">
    <source>
        <dbReference type="Proteomes" id="UP000301751"/>
    </source>
</evidence>
<dbReference type="InterPro" id="IPR007420">
    <property type="entry name" value="DUF465"/>
</dbReference>
<evidence type="ECO:0008006" key="3">
    <source>
        <dbReference type="Google" id="ProtNLM"/>
    </source>
</evidence>
<evidence type="ECO:0000313" key="1">
    <source>
        <dbReference type="EMBL" id="GCL66288.1"/>
    </source>
</evidence>
<dbReference type="Pfam" id="PF04325">
    <property type="entry name" value="DUF465"/>
    <property type="match status" value="1"/>
</dbReference>
<dbReference type="AlphaFoldDB" id="A0A480B5D2"/>
<dbReference type="InterPro" id="IPR038444">
    <property type="entry name" value="DUF465_sf"/>
</dbReference>
<reference evidence="2" key="1">
    <citation type="submission" date="2019-03" db="EMBL/GenBank/DDBJ databases">
        <title>Aquabacterium pictum sp.nov., the first bacteriochlorophyll a-containing freshwater bacterium in the genus Aquabacterium of the class Betaproteobacteria.</title>
        <authorList>
            <person name="Hirose S."/>
            <person name="Tank M."/>
            <person name="Hara E."/>
            <person name="Tamaki H."/>
            <person name="Takaichi S."/>
            <person name="Haruta S."/>
            <person name="Hanada S."/>
        </authorList>
    </citation>
    <scope>NUCLEOTIDE SEQUENCE [LARGE SCALE GENOMIC DNA]</scope>
    <source>
        <strain evidence="2">W35</strain>
    </source>
</reference>
<sequence>MPQDLHLVLLVGPVALVQGGGRQQAVGQGGLRGQGAHGRHYKLRPPMDIEPSADINLRSPQRALIELRMAHADLDSLIDRAAGQSPADDLVLRRLKKRRLLLRDQIARLEADLDPPEPA</sequence>